<dbReference type="AlphaFoldDB" id="A0A426V3N3"/>
<keyword evidence="4 6" id="KW-0067">ATP-binding</keyword>
<dbReference type="InterPro" id="IPR003439">
    <property type="entry name" value="ABC_transporter-like_ATP-bd"/>
</dbReference>
<evidence type="ECO:0000259" key="5">
    <source>
        <dbReference type="PROSITE" id="PS50893"/>
    </source>
</evidence>
<dbReference type="GO" id="GO:0005524">
    <property type="term" value="F:ATP binding"/>
    <property type="evidence" value="ECO:0007669"/>
    <property type="project" value="UniProtKB-KW"/>
</dbReference>
<protein>
    <submittedName>
        <fullName evidence="6">Metal ABC transporter ATP-binding protein</fullName>
    </submittedName>
</protein>
<evidence type="ECO:0000313" key="7">
    <source>
        <dbReference type="Proteomes" id="UP000277256"/>
    </source>
</evidence>
<evidence type="ECO:0000256" key="2">
    <source>
        <dbReference type="ARBA" id="ARBA00022448"/>
    </source>
</evidence>
<dbReference type="Proteomes" id="UP000277256">
    <property type="component" value="Unassembled WGS sequence"/>
</dbReference>
<dbReference type="PANTHER" id="PTHR42734:SF5">
    <property type="entry name" value="IRON TRANSPORT SYSTEM ATP-BINDING PROTEIN HI_0361-RELATED"/>
    <property type="match status" value="1"/>
</dbReference>
<dbReference type="SMART" id="SM00382">
    <property type="entry name" value="AAA"/>
    <property type="match status" value="1"/>
</dbReference>
<dbReference type="Gene3D" id="3.40.50.300">
    <property type="entry name" value="P-loop containing nucleotide triphosphate hydrolases"/>
    <property type="match status" value="1"/>
</dbReference>
<accession>A0A426V3N3</accession>
<dbReference type="PROSITE" id="PS50893">
    <property type="entry name" value="ABC_TRANSPORTER_2"/>
    <property type="match status" value="1"/>
</dbReference>
<evidence type="ECO:0000256" key="1">
    <source>
        <dbReference type="ARBA" id="ARBA00005417"/>
    </source>
</evidence>
<gene>
    <name evidence="6" type="ORF">EIW28_01730</name>
</gene>
<dbReference type="GO" id="GO:0016887">
    <property type="term" value="F:ATP hydrolysis activity"/>
    <property type="evidence" value="ECO:0007669"/>
    <property type="project" value="InterPro"/>
</dbReference>
<dbReference type="InterPro" id="IPR050153">
    <property type="entry name" value="Metal_Ion_Import_ABC"/>
</dbReference>
<dbReference type="SUPFAM" id="SSF52540">
    <property type="entry name" value="P-loop containing nucleoside triphosphate hydrolases"/>
    <property type="match status" value="1"/>
</dbReference>
<proteinExistence type="inferred from homology"/>
<dbReference type="InterPro" id="IPR003593">
    <property type="entry name" value="AAA+_ATPase"/>
</dbReference>
<sequence>MRIVCNNQAPGKVIRDMSNAIELVGVCARHGAVAVLHDLTAAVAAQRITALTGPNGSGKSTLLGVLSGVHRPASGSVRRTHARRPALVVQRSEVPDALPITVRQTVAMGRWAHRGAWGRLSREDRAVVDRCMERLGITALADRRLSTLSGGQRQRALLAQGLAQESDLLLLDEPATGLDADAKAQIADLLAEECARGVTVVHATHEPEDAAGAHHRIALSEGRLLAEVVR</sequence>
<evidence type="ECO:0000256" key="3">
    <source>
        <dbReference type="ARBA" id="ARBA00022741"/>
    </source>
</evidence>
<organism evidence="6 7">
    <name type="scientific">Glycomyces terrestris</name>
    <dbReference type="NCBI Taxonomy" id="2493553"/>
    <lineage>
        <taxon>Bacteria</taxon>
        <taxon>Bacillati</taxon>
        <taxon>Actinomycetota</taxon>
        <taxon>Actinomycetes</taxon>
        <taxon>Glycomycetales</taxon>
        <taxon>Glycomycetaceae</taxon>
        <taxon>Glycomyces</taxon>
    </lineage>
</organism>
<dbReference type="PROSITE" id="PS00211">
    <property type="entry name" value="ABC_TRANSPORTER_1"/>
    <property type="match status" value="1"/>
</dbReference>
<dbReference type="EMBL" id="RSEB01000001">
    <property type="protein sequence ID" value="RRS01513.1"/>
    <property type="molecule type" value="Genomic_DNA"/>
</dbReference>
<dbReference type="Pfam" id="PF00005">
    <property type="entry name" value="ABC_tran"/>
    <property type="match status" value="1"/>
</dbReference>
<reference evidence="6 7" key="1">
    <citation type="submission" date="2018-12" db="EMBL/GenBank/DDBJ databases">
        <title>Glycomyces sp. YIM 121974 draft genome.</title>
        <authorList>
            <person name="Li Q."/>
        </authorList>
    </citation>
    <scope>NUCLEOTIDE SEQUENCE [LARGE SCALE GENOMIC DNA]</scope>
    <source>
        <strain evidence="6 7">YIM 121974</strain>
    </source>
</reference>
<dbReference type="NCBIfam" id="NF040873">
    <property type="entry name" value="AztA"/>
    <property type="match status" value="1"/>
</dbReference>
<evidence type="ECO:0000313" key="6">
    <source>
        <dbReference type="EMBL" id="RRS01513.1"/>
    </source>
</evidence>
<dbReference type="InterPro" id="IPR027417">
    <property type="entry name" value="P-loop_NTPase"/>
</dbReference>
<dbReference type="OrthoDB" id="5296765at2"/>
<comment type="caution">
    <text evidence="6">The sequence shown here is derived from an EMBL/GenBank/DDBJ whole genome shotgun (WGS) entry which is preliminary data.</text>
</comment>
<keyword evidence="3" id="KW-0547">Nucleotide-binding</keyword>
<evidence type="ECO:0000256" key="4">
    <source>
        <dbReference type="ARBA" id="ARBA00022840"/>
    </source>
</evidence>
<dbReference type="InterPro" id="IPR047748">
    <property type="entry name" value="AztA-like"/>
</dbReference>
<dbReference type="PANTHER" id="PTHR42734">
    <property type="entry name" value="METAL TRANSPORT SYSTEM ATP-BINDING PROTEIN TM_0124-RELATED"/>
    <property type="match status" value="1"/>
</dbReference>
<feature type="domain" description="ABC transporter" evidence="5">
    <location>
        <begin position="21"/>
        <end position="229"/>
    </location>
</feature>
<dbReference type="InterPro" id="IPR017871">
    <property type="entry name" value="ABC_transporter-like_CS"/>
</dbReference>
<keyword evidence="7" id="KW-1185">Reference proteome</keyword>
<keyword evidence="2" id="KW-0813">Transport</keyword>
<comment type="similarity">
    <text evidence="1">Belongs to the ABC transporter superfamily.</text>
</comment>
<name>A0A426V3N3_9ACTN</name>